<protein>
    <submittedName>
        <fullName evidence="2">Uncharacterized protein</fullName>
    </submittedName>
</protein>
<organism evidence="2 3">
    <name type="scientific">Clathrospora elynae</name>
    <dbReference type="NCBI Taxonomy" id="706981"/>
    <lineage>
        <taxon>Eukaryota</taxon>
        <taxon>Fungi</taxon>
        <taxon>Dikarya</taxon>
        <taxon>Ascomycota</taxon>
        <taxon>Pezizomycotina</taxon>
        <taxon>Dothideomycetes</taxon>
        <taxon>Pleosporomycetidae</taxon>
        <taxon>Pleosporales</taxon>
        <taxon>Diademaceae</taxon>
        <taxon>Clathrospora</taxon>
    </lineage>
</organism>
<dbReference type="InterPro" id="IPR006771">
    <property type="entry name" value="CetA-like"/>
</dbReference>
<dbReference type="Proteomes" id="UP000800038">
    <property type="component" value="Unassembled WGS sequence"/>
</dbReference>
<feature type="compositionally biased region" description="Low complexity" evidence="1">
    <location>
        <begin position="52"/>
        <end position="62"/>
    </location>
</feature>
<dbReference type="AlphaFoldDB" id="A0A6A5SNX1"/>
<feature type="region of interest" description="Disordered" evidence="1">
    <location>
        <begin position="52"/>
        <end position="96"/>
    </location>
</feature>
<name>A0A6A5SNX1_9PLEO</name>
<proteinExistence type="predicted"/>
<dbReference type="PANTHER" id="PTHR36195:SF6">
    <property type="entry name" value="SECRETED THAUMATIN-LIKE PROTEIN CALA"/>
    <property type="match status" value="1"/>
</dbReference>
<evidence type="ECO:0000313" key="3">
    <source>
        <dbReference type="Proteomes" id="UP000800038"/>
    </source>
</evidence>
<dbReference type="PANTHER" id="PTHR36195">
    <property type="entry name" value="DOMAIN PROTEIN, PUTATIVE (AFU_ORTHOLOGUE AFUA_5G01990)-RELATED-RELATED"/>
    <property type="match status" value="1"/>
</dbReference>
<gene>
    <name evidence="2" type="ORF">EJ02DRAFT_404565</name>
</gene>
<evidence type="ECO:0000256" key="1">
    <source>
        <dbReference type="SAM" id="MobiDB-lite"/>
    </source>
</evidence>
<evidence type="ECO:0000313" key="2">
    <source>
        <dbReference type="EMBL" id="KAF1941502.1"/>
    </source>
</evidence>
<dbReference type="EMBL" id="ML976047">
    <property type="protein sequence ID" value="KAF1941502.1"/>
    <property type="molecule type" value="Genomic_DNA"/>
</dbReference>
<feature type="compositionally biased region" description="Low complexity" evidence="1">
    <location>
        <begin position="80"/>
        <end position="96"/>
    </location>
</feature>
<sequence length="276" mass="28721">MRANPAAFLSLPLLAAGARHGHLHHHKVGRRHLETAVVTVTEIAYETVTQAPPADAPSALPPNNGTAPAPSTLPPKNGTAPAPSASPSNRAPSAVSSAIPPANGAIAYKPLVPVANSAILVNSCDYHIYVSSVGASSCGPGTDCQLVAANTTYSEKIRSCDHSGISLKLSRTKDMATPMQFEYTVWEDKKTVSYDISYLDCMKNANGEQDLSACPGHDGGIQAAAGADCPSYQCEANVWCPQEAYVVAEFDYKPGAPVGACGVEKGVAFEICAANR</sequence>
<keyword evidence="3" id="KW-1185">Reference proteome</keyword>
<reference evidence="2" key="1">
    <citation type="journal article" date="2020" name="Stud. Mycol.">
        <title>101 Dothideomycetes genomes: a test case for predicting lifestyles and emergence of pathogens.</title>
        <authorList>
            <person name="Haridas S."/>
            <person name="Albert R."/>
            <person name="Binder M."/>
            <person name="Bloem J."/>
            <person name="Labutti K."/>
            <person name="Salamov A."/>
            <person name="Andreopoulos B."/>
            <person name="Baker S."/>
            <person name="Barry K."/>
            <person name="Bills G."/>
            <person name="Bluhm B."/>
            <person name="Cannon C."/>
            <person name="Castanera R."/>
            <person name="Culley D."/>
            <person name="Daum C."/>
            <person name="Ezra D."/>
            <person name="Gonzalez J."/>
            <person name="Henrissat B."/>
            <person name="Kuo A."/>
            <person name="Liang C."/>
            <person name="Lipzen A."/>
            <person name="Lutzoni F."/>
            <person name="Magnuson J."/>
            <person name="Mondo S."/>
            <person name="Nolan M."/>
            <person name="Ohm R."/>
            <person name="Pangilinan J."/>
            <person name="Park H.-J."/>
            <person name="Ramirez L."/>
            <person name="Alfaro M."/>
            <person name="Sun H."/>
            <person name="Tritt A."/>
            <person name="Yoshinaga Y."/>
            <person name="Zwiers L.-H."/>
            <person name="Turgeon B."/>
            <person name="Goodwin S."/>
            <person name="Spatafora J."/>
            <person name="Crous P."/>
            <person name="Grigoriev I."/>
        </authorList>
    </citation>
    <scope>NUCLEOTIDE SEQUENCE</scope>
    <source>
        <strain evidence="2">CBS 161.51</strain>
    </source>
</reference>
<dbReference type="OrthoDB" id="5144514at2759"/>
<accession>A0A6A5SNX1</accession>
<dbReference type="Pfam" id="PF04681">
    <property type="entry name" value="Bys1"/>
    <property type="match status" value="1"/>
</dbReference>